<keyword evidence="2" id="KW-1133">Transmembrane helix</keyword>
<evidence type="ECO:0000256" key="1">
    <source>
        <dbReference type="SAM" id="MobiDB-lite"/>
    </source>
</evidence>
<feature type="compositionally biased region" description="Basic and acidic residues" evidence="1">
    <location>
        <begin position="117"/>
        <end position="126"/>
    </location>
</feature>
<name>D5GII8_TUBMM</name>
<dbReference type="EMBL" id="FN430327">
    <property type="protein sequence ID" value="CAZ84331.1"/>
    <property type="molecule type" value="Genomic_DNA"/>
</dbReference>
<keyword evidence="2" id="KW-0472">Membrane</keyword>
<keyword evidence="2" id="KW-0812">Transmembrane</keyword>
<keyword evidence="4" id="KW-1185">Reference proteome</keyword>
<dbReference type="AlphaFoldDB" id="D5GII8"/>
<gene>
    <name evidence="3" type="ORF">GSTUM_00008519001</name>
</gene>
<feature type="region of interest" description="Disordered" evidence="1">
    <location>
        <begin position="103"/>
        <end position="140"/>
    </location>
</feature>
<evidence type="ECO:0000313" key="3">
    <source>
        <dbReference type="EMBL" id="CAZ84331.1"/>
    </source>
</evidence>
<protein>
    <submittedName>
        <fullName evidence="3">(Perigord truffle) hypothetical protein</fullName>
    </submittedName>
</protein>
<sequence length="140" mass="15586">MAQNIFFTLASVTAIILSLICVRSILLRRAKIARQERAAEILRQAEVGIQAGQWARVTHVNSILRPAPVYLHNTRSPPPAHVHPNTNEEVAIEPLPVYEAPPPKYDSVVKEAQPPVEMRELERGEPSGRAGPPEYNQERG</sequence>
<accession>D5GII8</accession>
<dbReference type="InParanoid" id="D5GII8"/>
<feature type="transmembrane region" description="Helical" evidence="2">
    <location>
        <begin position="6"/>
        <end position="27"/>
    </location>
</feature>
<proteinExistence type="predicted"/>
<dbReference type="HOGENOM" id="CLU_1836581_0_0_1"/>
<reference evidence="3 4" key="1">
    <citation type="journal article" date="2010" name="Nature">
        <title>Perigord black truffle genome uncovers evolutionary origins and mechanisms of symbiosis.</title>
        <authorList>
            <person name="Martin F."/>
            <person name="Kohler A."/>
            <person name="Murat C."/>
            <person name="Balestrini R."/>
            <person name="Coutinho P.M."/>
            <person name="Jaillon O."/>
            <person name="Montanini B."/>
            <person name="Morin E."/>
            <person name="Noel B."/>
            <person name="Percudani R."/>
            <person name="Porcel B."/>
            <person name="Rubini A."/>
            <person name="Amicucci A."/>
            <person name="Amselem J."/>
            <person name="Anthouard V."/>
            <person name="Arcioni S."/>
            <person name="Artiguenave F."/>
            <person name="Aury J.M."/>
            <person name="Ballario P."/>
            <person name="Bolchi A."/>
            <person name="Brenna A."/>
            <person name="Brun A."/>
            <person name="Buee M."/>
            <person name="Cantarel B."/>
            <person name="Chevalier G."/>
            <person name="Couloux A."/>
            <person name="Da Silva C."/>
            <person name="Denoeud F."/>
            <person name="Duplessis S."/>
            <person name="Ghignone S."/>
            <person name="Hilselberger B."/>
            <person name="Iotti M."/>
            <person name="Marcais B."/>
            <person name="Mello A."/>
            <person name="Miranda M."/>
            <person name="Pacioni G."/>
            <person name="Quesneville H."/>
            <person name="Riccioni C."/>
            <person name="Ruotolo R."/>
            <person name="Splivallo R."/>
            <person name="Stocchi V."/>
            <person name="Tisserant E."/>
            <person name="Viscomi A.R."/>
            <person name="Zambonelli A."/>
            <person name="Zampieri E."/>
            <person name="Henrissat B."/>
            <person name="Lebrun M.H."/>
            <person name="Paolocci F."/>
            <person name="Bonfante P."/>
            <person name="Ottonello S."/>
            <person name="Wincker P."/>
        </authorList>
    </citation>
    <scope>NUCLEOTIDE SEQUENCE [LARGE SCALE GENOMIC DNA]</scope>
    <source>
        <strain evidence="3 4">Mel28</strain>
    </source>
</reference>
<dbReference type="Proteomes" id="UP000006911">
    <property type="component" value="Unassembled WGS sequence"/>
</dbReference>
<dbReference type="RefSeq" id="XP_002840140.1">
    <property type="nucleotide sequence ID" value="XM_002840094.1"/>
</dbReference>
<evidence type="ECO:0000256" key="2">
    <source>
        <dbReference type="SAM" id="Phobius"/>
    </source>
</evidence>
<evidence type="ECO:0000313" key="4">
    <source>
        <dbReference type="Proteomes" id="UP000006911"/>
    </source>
</evidence>
<dbReference type="KEGG" id="tml:GSTUM_00008519001"/>
<organism evidence="3 4">
    <name type="scientific">Tuber melanosporum (strain Mel28)</name>
    <name type="common">Perigord black truffle</name>
    <dbReference type="NCBI Taxonomy" id="656061"/>
    <lineage>
        <taxon>Eukaryota</taxon>
        <taxon>Fungi</taxon>
        <taxon>Dikarya</taxon>
        <taxon>Ascomycota</taxon>
        <taxon>Pezizomycotina</taxon>
        <taxon>Pezizomycetes</taxon>
        <taxon>Pezizales</taxon>
        <taxon>Tuberaceae</taxon>
        <taxon>Tuber</taxon>
    </lineage>
</organism>
<dbReference type="GeneID" id="9183265"/>